<name>A0ABU7GBR4_9SPHN</name>
<proteinExistence type="predicted"/>
<dbReference type="EMBL" id="JAZDQV010000001">
    <property type="protein sequence ID" value="MEE1876407.1"/>
    <property type="molecule type" value="Genomic_DNA"/>
</dbReference>
<evidence type="ECO:0000313" key="2">
    <source>
        <dbReference type="EMBL" id="MEE1876407.1"/>
    </source>
</evidence>
<evidence type="ECO:0000313" key="3">
    <source>
        <dbReference type="Proteomes" id="UP001343492"/>
    </source>
</evidence>
<sequence length="58" mass="6243">MNEFSIVQIVSLVGFLVLALSALASHRLDWGKAIRMGLIWSAIFVGVVLLFSIVGPEG</sequence>
<organism evidence="2 3">
    <name type="scientific">Altererythrobacter litoralis</name>
    <dbReference type="NCBI Taxonomy" id="3113904"/>
    <lineage>
        <taxon>Bacteria</taxon>
        <taxon>Pseudomonadati</taxon>
        <taxon>Pseudomonadota</taxon>
        <taxon>Alphaproteobacteria</taxon>
        <taxon>Sphingomonadales</taxon>
        <taxon>Erythrobacteraceae</taxon>
        <taxon>Altererythrobacter</taxon>
    </lineage>
</organism>
<evidence type="ECO:0008006" key="4">
    <source>
        <dbReference type="Google" id="ProtNLM"/>
    </source>
</evidence>
<accession>A0ABU7GBR4</accession>
<keyword evidence="3" id="KW-1185">Reference proteome</keyword>
<feature type="transmembrane region" description="Helical" evidence="1">
    <location>
        <begin position="6"/>
        <end position="25"/>
    </location>
</feature>
<gene>
    <name evidence="2" type="ORF">VRS74_01745</name>
</gene>
<dbReference type="Proteomes" id="UP001343492">
    <property type="component" value="Unassembled WGS sequence"/>
</dbReference>
<comment type="caution">
    <text evidence="2">The sequence shown here is derived from an EMBL/GenBank/DDBJ whole genome shotgun (WGS) entry which is preliminary data.</text>
</comment>
<evidence type="ECO:0000256" key="1">
    <source>
        <dbReference type="SAM" id="Phobius"/>
    </source>
</evidence>
<keyword evidence="1" id="KW-0472">Membrane</keyword>
<protein>
    <recommendedName>
        <fullName evidence="4">DUF2768 family protein</fullName>
    </recommendedName>
</protein>
<keyword evidence="1" id="KW-0812">Transmembrane</keyword>
<reference evidence="2 3" key="1">
    <citation type="submission" date="2024-01" db="EMBL/GenBank/DDBJ databases">
        <title>The genome sequence of Erythrobacteraceae sp. strain 1XM1-14.</title>
        <authorList>
            <person name="Liu Y."/>
        </authorList>
    </citation>
    <scope>NUCLEOTIDE SEQUENCE [LARGE SCALE GENOMIC DNA]</scope>
    <source>
        <strain evidence="2 3">1XM1-14</strain>
    </source>
</reference>
<feature type="transmembrane region" description="Helical" evidence="1">
    <location>
        <begin position="37"/>
        <end position="55"/>
    </location>
</feature>
<keyword evidence="1" id="KW-1133">Transmembrane helix</keyword>
<dbReference type="RefSeq" id="WP_354143511.1">
    <property type="nucleotide sequence ID" value="NZ_JAZDQV010000001.1"/>
</dbReference>